<gene>
    <name evidence="6" type="ORF">AAG570_009708</name>
</gene>
<accession>A0ABD0Z701</accession>
<evidence type="ECO:0000256" key="1">
    <source>
        <dbReference type="ARBA" id="ARBA00022670"/>
    </source>
</evidence>
<dbReference type="AlphaFoldDB" id="A0ABD0Z701"/>
<dbReference type="InterPro" id="IPR006212">
    <property type="entry name" value="Furin_repeat"/>
</dbReference>
<dbReference type="EMBL" id="JBFDAA010000004">
    <property type="protein sequence ID" value="KAL1138013.1"/>
    <property type="molecule type" value="Genomic_DNA"/>
</dbReference>
<evidence type="ECO:0000313" key="7">
    <source>
        <dbReference type="Proteomes" id="UP001558652"/>
    </source>
</evidence>
<comment type="caution">
    <text evidence="6">The sequence shown here is derived from an EMBL/GenBank/DDBJ whole genome shotgun (WGS) entry which is preliminary data.</text>
</comment>
<dbReference type="InterPro" id="IPR009030">
    <property type="entry name" value="Growth_fac_rcpt_cys_sf"/>
</dbReference>
<evidence type="ECO:0000256" key="2">
    <source>
        <dbReference type="ARBA" id="ARBA00022801"/>
    </source>
</evidence>
<sequence length="422" mass="46225">MCMVPPLVTEIVGRERDDPDFDSSGRIKISDVGSDPKKISGFGKTLALSQSCHSQCGSGGCYGAKSYHCVRCLNFKLSNWMQNHLENAKSIGSETSRNFSFRGPFRKKVTGKKDGILHAPISVRIACFRRCVQKCPIIGYYPTFDGNQGTGVCVKCHESCLSCSGPGPDECLICRKNFFNTSDLSLCINHCPPSYYQDVLNARCVSCSDNCSTCHRGPDICSSCPPHFALFKGKCIESCPSGTYRNHFNRCIDCFGRNCIPVTGDIKLGDVFSNRLQFNYTGDLYEPRAKALGGNRHQPECNPRVSNECKACWSGCEDCNGTGRFDCLACIPGLTLNELNECVSTCPRNTYPSNVTSSIGPAAVHRTVRSALWADTWSSRPDCVWLVTLTASHVPAQDDARPATDEEKLANAPTKLDLVRPA</sequence>
<dbReference type="GO" id="GO:0008236">
    <property type="term" value="F:serine-type peptidase activity"/>
    <property type="evidence" value="ECO:0007669"/>
    <property type="project" value="UniProtKB-KW"/>
</dbReference>
<dbReference type="PANTHER" id="PTHR42884">
    <property type="entry name" value="PROPROTEIN CONVERTASE SUBTILISIN/KEXIN-RELATED"/>
    <property type="match status" value="1"/>
</dbReference>
<evidence type="ECO:0000313" key="6">
    <source>
        <dbReference type="EMBL" id="KAL1138013.1"/>
    </source>
</evidence>
<reference evidence="6 7" key="1">
    <citation type="submission" date="2024-07" db="EMBL/GenBank/DDBJ databases">
        <title>Chromosome-level genome assembly of the water stick insect Ranatra chinensis (Heteroptera: Nepidae).</title>
        <authorList>
            <person name="Liu X."/>
        </authorList>
    </citation>
    <scope>NUCLEOTIDE SEQUENCE [LARGE SCALE GENOMIC DNA]</scope>
    <source>
        <strain evidence="6">Cailab_2021Rc</strain>
        <tissue evidence="6">Muscle</tissue>
    </source>
</reference>
<organism evidence="6 7">
    <name type="scientific">Ranatra chinensis</name>
    <dbReference type="NCBI Taxonomy" id="642074"/>
    <lineage>
        <taxon>Eukaryota</taxon>
        <taxon>Metazoa</taxon>
        <taxon>Ecdysozoa</taxon>
        <taxon>Arthropoda</taxon>
        <taxon>Hexapoda</taxon>
        <taxon>Insecta</taxon>
        <taxon>Pterygota</taxon>
        <taxon>Neoptera</taxon>
        <taxon>Paraneoptera</taxon>
        <taxon>Hemiptera</taxon>
        <taxon>Heteroptera</taxon>
        <taxon>Panheteroptera</taxon>
        <taxon>Nepomorpha</taxon>
        <taxon>Nepidae</taxon>
        <taxon>Ranatrinae</taxon>
        <taxon>Ranatra</taxon>
    </lineage>
</organism>
<evidence type="ECO:0000256" key="4">
    <source>
        <dbReference type="ARBA" id="ARBA00023157"/>
    </source>
</evidence>
<evidence type="ECO:0000256" key="5">
    <source>
        <dbReference type="SAM" id="MobiDB-lite"/>
    </source>
</evidence>
<keyword evidence="7" id="KW-1185">Reference proteome</keyword>
<keyword evidence="4" id="KW-1015">Disulfide bond</keyword>
<keyword evidence="3" id="KW-0720">Serine protease</keyword>
<keyword evidence="1" id="KW-0645">Protease</keyword>
<proteinExistence type="predicted"/>
<keyword evidence="2" id="KW-0378">Hydrolase</keyword>
<feature type="region of interest" description="Disordered" evidence="5">
    <location>
        <begin position="397"/>
        <end position="422"/>
    </location>
</feature>
<dbReference type="PANTHER" id="PTHR42884:SF23">
    <property type="entry name" value="FURIN-LIKE PROTEASE 2"/>
    <property type="match status" value="1"/>
</dbReference>
<dbReference type="GO" id="GO:0006508">
    <property type="term" value="P:proteolysis"/>
    <property type="evidence" value="ECO:0007669"/>
    <property type="project" value="UniProtKB-KW"/>
</dbReference>
<protein>
    <submittedName>
        <fullName evidence="6">Uncharacterized protein</fullName>
    </submittedName>
</protein>
<dbReference type="Proteomes" id="UP001558652">
    <property type="component" value="Unassembled WGS sequence"/>
</dbReference>
<dbReference type="SUPFAM" id="SSF57184">
    <property type="entry name" value="Growth factor receptor domain"/>
    <property type="match status" value="2"/>
</dbReference>
<evidence type="ECO:0000256" key="3">
    <source>
        <dbReference type="ARBA" id="ARBA00022825"/>
    </source>
</evidence>
<dbReference type="Gene3D" id="2.10.220.10">
    <property type="entry name" value="Hormone Receptor, Insulin-like Growth Factor Receptor 1, Chain A, domain 2"/>
    <property type="match status" value="3"/>
</dbReference>
<feature type="compositionally biased region" description="Basic and acidic residues" evidence="5">
    <location>
        <begin position="397"/>
        <end position="409"/>
    </location>
</feature>
<dbReference type="CDD" id="cd00064">
    <property type="entry name" value="FU"/>
    <property type="match status" value="3"/>
</dbReference>
<name>A0ABD0Z701_9HEMI</name>
<dbReference type="SMART" id="SM00261">
    <property type="entry name" value="FU"/>
    <property type="match status" value="4"/>
</dbReference>